<proteinExistence type="predicted"/>
<protein>
    <submittedName>
        <fullName evidence="2">DUF397 domain-containing protein</fullName>
    </submittedName>
</protein>
<evidence type="ECO:0000313" key="2">
    <source>
        <dbReference type="EMBL" id="QVI20009.1"/>
    </source>
</evidence>
<dbReference type="RefSeq" id="WP_213556071.1">
    <property type="nucleotide sequence ID" value="NZ_JBHZDI010000035.1"/>
</dbReference>
<feature type="domain" description="DUF397" evidence="1">
    <location>
        <begin position="10"/>
        <end position="63"/>
    </location>
</feature>
<dbReference type="Proteomes" id="UP000683310">
    <property type="component" value="Chromosome"/>
</dbReference>
<organism evidence="2 3">
    <name type="scientific">Nocardia tengchongensis</name>
    <dbReference type="NCBI Taxonomy" id="2055889"/>
    <lineage>
        <taxon>Bacteria</taxon>
        <taxon>Bacillati</taxon>
        <taxon>Actinomycetota</taxon>
        <taxon>Actinomycetes</taxon>
        <taxon>Mycobacteriales</taxon>
        <taxon>Nocardiaceae</taxon>
        <taxon>Nocardia</taxon>
    </lineage>
</organism>
<name>A0ABX8CKB4_9NOCA</name>
<evidence type="ECO:0000313" key="3">
    <source>
        <dbReference type="Proteomes" id="UP000683310"/>
    </source>
</evidence>
<evidence type="ECO:0000259" key="1">
    <source>
        <dbReference type="Pfam" id="PF04149"/>
    </source>
</evidence>
<sequence length="69" mass="7539">MSTAPDPSPARWFKSSHSSGQTECVEVAFLFGGEVAVRDSKYPTGPVLAFSAAEWTTFIAALRVDRWDC</sequence>
<dbReference type="InterPro" id="IPR007278">
    <property type="entry name" value="DUF397"/>
</dbReference>
<keyword evidence="3" id="KW-1185">Reference proteome</keyword>
<reference evidence="2 3" key="1">
    <citation type="submission" date="2021-04" db="EMBL/GenBank/DDBJ databases">
        <title>Nocardia tengchongensis.</title>
        <authorList>
            <person name="Zhuang k."/>
            <person name="Ran Y."/>
            <person name="Li W."/>
        </authorList>
    </citation>
    <scope>NUCLEOTIDE SEQUENCE [LARGE SCALE GENOMIC DNA]</scope>
    <source>
        <strain evidence="2 3">CFH S0057</strain>
    </source>
</reference>
<dbReference type="Pfam" id="PF04149">
    <property type="entry name" value="DUF397"/>
    <property type="match status" value="1"/>
</dbReference>
<accession>A0ABX8CKB4</accession>
<dbReference type="EMBL" id="CP074371">
    <property type="protein sequence ID" value="QVI20009.1"/>
    <property type="molecule type" value="Genomic_DNA"/>
</dbReference>
<gene>
    <name evidence="2" type="ORF">KHQ06_27605</name>
</gene>